<keyword evidence="3" id="KW-0597">Phosphoprotein</keyword>
<dbReference type="Pfam" id="PF02518">
    <property type="entry name" value="HATPase_c"/>
    <property type="match status" value="1"/>
</dbReference>
<dbReference type="GO" id="GO:0016020">
    <property type="term" value="C:membrane"/>
    <property type="evidence" value="ECO:0007669"/>
    <property type="project" value="InterPro"/>
</dbReference>
<dbReference type="CDD" id="cd16917">
    <property type="entry name" value="HATPase_UhpB-NarQ-NarX-like"/>
    <property type="match status" value="1"/>
</dbReference>
<evidence type="ECO:0000256" key="3">
    <source>
        <dbReference type="ARBA" id="ARBA00022553"/>
    </source>
</evidence>
<keyword evidence="7" id="KW-0067">ATP-binding</keyword>
<evidence type="ECO:0000256" key="2">
    <source>
        <dbReference type="ARBA" id="ARBA00012438"/>
    </source>
</evidence>
<evidence type="ECO:0000256" key="6">
    <source>
        <dbReference type="ARBA" id="ARBA00022777"/>
    </source>
</evidence>
<protein>
    <recommendedName>
        <fullName evidence="2">histidine kinase</fullName>
        <ecNumber evidence="2">2.7.13.3</ecNumber>
    </recommendedName>
</protein>
<keyword evidence="5" id="KW-0547">Nucleotide-binding</keyword>
<dbReference type="InterPro" id="IPR036890">
    <property type="entry name" value="HATPase_C_sf"/>
</dbReference>
<dbReference type="PANTHER" id="PTHR24421">
    <property type="entry name" value="NITRATE/NITRITE SENSOR PROTEIN NARX-RELATED"/>
    <property type="match status" value="1"/>
</dbReference>
<feature type="domain" description="Histidine kinase" evidence="9">
    <location>
        <begin position="126"/>
        <end position="213"/>
    </location>
</feature>
<dbReference type="SUPFAM" id="SSF55874">
    <property type="entry name" value="ATPase domain of HSP90 chaperone/DNA topoisomerase II/histidine kinase"/>
    <property type="match status" value="1"/>
</dbReference>
<evidence type="ECO:0000313" key="10">
    <source>
        <dbReference type="EMBL" id="NMP22724.1"/>
    </source>
</evidence>
<dbReference type="Gene3D" id="3.30.565.10">
    <property type="entry name" value="Histidine kinase-like ATPase, C-terminal domain"/>
    <property type="match status" value="1"/>
</dbReference>
<dbReference type="InterPro" id="IPR050482">
    <property type="entry name" value="Sensor_HK_TwoCompSys"/>
</dbReference>
<accession>A0A7Y0L3M6</accession>
<dbReference type="GO" id="GO:0046983">
    <property type="term" value="F:protein dimerization activity"/>
    <property type="evidence" value="ECO:0007669"/>
    <property type="project" value="InterPro"/>
</dbReference>
<dbReference type="Gene3D" id="1.20.5.1930">
    <property type="match status" value="1"/>
</dbReference>
<name>A0A7Y0L3M6_9FIRM</name>
<dbReference type="EC" id="2.7.13.3" evidence="2"/>
<dbReference type="GO" id="GO:0005524">
    <property type="term" value="F:ATP binding"/>
    <property type="evidence" value="ECO:0007669"/>
    <property type="project" value="UniProtKB-KW"/>
</dbReference>
<evidence type="ECO:0000256" key="1">
    <source>
        <dbReference type="ARBA" id="ARBA00000085"/>
    </source>
</evidence>
<keyword evidence="4" id="KW-0808">Transferase</keyword>
<evidence type="ECO:0000256" key="5">
    <source>
        <dbReference type="ARBA" id="ARBA00022741"/>
    </source>
</evidence>
<dbReference type="PANTHER" id="PTHR24421:SF10">
    <property type="entry name" value="NITRATE_NITRITE SENSOR PROTEIN NARQ"/>
    <property type="match status" value="1"/>
</dbReference>
<keyword evidence="6 10" id="KW-0418">Kinase</keyword>
<dbReference type="InterPro" id="IPR003594">
    <property type="entry name" value="HATPase_dom"/>
</dbReference>
<dbReference type="AlphaFoldDB" id="A0A7Y0L3M6"/>
<dbReference type="PROSITE" id="PS50109">
    <property type="entry name" value="HIS_KIN"/>
    <property type="match status" value="1"/>
</dbReference>
<keyword evidence="11" id="KW-1185">Reference proteome</keyword>
<gene>
    <name evidence="10" type="ORF">HIJ39_10220</name>
</gene>
<comment type="caution">
    <text evidence="10">The sequence shown here is derived from an EMBL/GenBank/DDBJ whole genome shotgun (WGS) entry which is preliminary data.</text>
</comment>
<dbReference type="EMBL" id="JABBVZ010000029">
    <property type="protein sequence ID" value="NMP22724.1"/>
    <property type="molecule type" value="Genomic_DNA"/>
</dbReference>
<evidence type="ECO:0000256" key="7">
    <source>
        <dbReference type="ARBA" id="ARBA00022840"/>
    </source>
</evidence>
<comment type="catalytic activity">
    <reaction evidence="1">
        <text>ATP + protein L-histidine = ADP + protein N-phospho-L-histidine.</text>
        <dbReference type="EC" id="2.7.13.3"/>
    </reaction>
</comment>
<dbReference type="InterPro" id="IPR005467">
    <property type="entry name" value="His_kinase_dom"/>
</dbReference>
<dbReference type="Pfam" id="PF07730">
    <property type="entry name" value="HisKA_3"/>
    <property type="match status" value="1"/>
</dbReference>
<proteinExistence type="predicted"/>
<dbReference type="InterPro" id="IPR011712">
    <property type="entry name" value="Sig_transdc_His_kin_sub3_dim/P"/>
</dbReference>
<evidence type="ECO:0000313" key="11">
    <source>
        <dbReference type="Proteomes" id="UP000533476"/>
    </source>
</evidence>
<dbReference type="Proteomes" id="UP000533476">
    <property type="component" value="Unassembled WGS sequence"/>
</dbReference>
<dbReference type="SMART" id="SM00387">
    <property type="entry name" value="HATPase_c"/>
    <property type="match status" value="1"/>
</dbReference>
<evidence type="ECO:0000259" key="9">
    <source>
        <dbReference type="PROSITE" id="PS50109"/>
    </source>
</evidence>
<keyword evidence="8" id="KW-0902">Two-component regulatory system</keyword>
<dbReference type="GO" id="GO:0000155">
    <property type="term" value="F:phosphorelay sensor kinase activity"/>
    <property type="evidence" value="ECO:0007669"/>
    <property type="project" value="InterPro"/>
</dbReference>
<sequence>MDAVDQRLVDILEEERRRFARDLHDGPVQVLSNTSMRLELLGRIFEADRALALQEMERIRRRLAQAVVEIRQLIYDLQPVALDAMGFIPSLHALAHRIQTDWGTVVLVSVDGTREISLASSQAIMLYRAVQEAATNAAKHARAQTIRIVCVQEPDDLRVTVMDDGVGFDAKMGSKPGHYGLLTMAERMRLMGGSVDIQSKPNLGTRIALVMPR</sequence>
<dbReference type="RefSeq" id="WP_169099301.1">
    <property type="nucleotide sequence ID" value="NZ_JABBVZ010000029.1"/>
</dbReference>
<evidence type="ECO:0000256" key="4">
    <source>
        <dbReference type="ARBA" id="ARBA00022679"/>
    </source>
</evidence>
<organism evidence="10 11">
    <name type="scientific">Sulfobacillus harzensis</name>
    <dbReference type="NCBI Taxonomy" id="2729629"/>
    <lineage>
        <taxon>Bacteria</taxon>
        <taxon>Bacillati</taxon>
        <taxon>Bacillota</taxon>
        <taxon>Clostridia</taxon>
        <taxon>Eubacteriales</taxon>
        <taxon>Clostridiales Family XVII. Incertae Sedis</taxon>
        <taxon>Sulfobacillus</taxon>
    </lineage>
</organism>
<evidence type="ECO:0000256" key="8">
    <source>
        <dbReference type="ARBA" id="ARBA00023012"/>
    </source>
</evidence>
<reference evidence="10 11" key="1">
    <citation type="submission" date="2020-04" db="EMBL/GenBank/DDBJ databases">
        <authorList>
            <person name="Zhang R."/>
            <person name="Schippers A."/>
        </authorList>
    </citation>
    <scope>NUCLEOTIDE SEQUENCE [LARGE SCALE GENOMIC DNA]</scope>
    <source>
        <strain evidence="10 11">DSM 109850</strain>
    </source>
</reference>